<feature type="domain" description="C2H2-type" evidence="9">
    <location>
        <begin position="990"/>
        <end position="1017"/>
    </location>
</feature>
<feature type="domain" description="C2H2-type" evidence="9">
    <location>
        <begin position="1457"/>
        <end position="1485"/>
    </location>
</feature>
<reference evidence="11 12" key="1">
    <citation type="submission" date="2019-08" db="EMBL/GenBank/DDBJ databases">
        <authorList>
            <person name="Alioto T."/>
            <person name="Alioto T."/>
            <person name="Gomez Garrido J."/>
        </authorList>
    </citation>
    <scope>NUCLEOTIDE SEQUENCE [LARGE SCALE GENOMIC DNA]</scope>
</reference>
<dbReference type="SUPFAM" id="SSF57667">
    <property type="entry name" value="beta-beta-alpha zinc fingers"/>
    <property type="match status" value="4"/>
</dbReference>
<dbReference type="Gene3D" id="3.30.160.60">
    <property type="entry name" value="Classic Zinc Finger"/>
    <property type="match status" value="7"/>
</dbReference>
<evidence type="ECO:0000259" key="10">
    <source>
        <dbReference type="PROSITE" id="PS51029"/>
    </source>
</evidence>
<dbReference type="Pfam" id="PF00096">
    <property type="entry name" value="zf-C2H2"/>
    <property type="match status" value="3"/>
</dbReference>
<dbReference type="PROSITE" id="PS50157">
    <property type="entry name" value="ZINC_FINGER_C2H2_2"/>
    <property type="match status" value="14"/>
</dbReference>
<dbReference type="PROSITE" id="PS51029">
    <property type="entry name" value="MADF"/>
    <property type="match status" value="1"/>
</dbReference>
<dbReference type="SMART" id="SM00595">
    <property type="entry name" value="MADF"/>
    <property type="match status" value="1"/>
</dbReference>
<feature type="domain" description="C2H2-type" evidence="9">
    <location>
        <begin position="859"/>
        <end position="887"/>
    </location>
</feature>
<feature type="domain" description="C2H2-type" evidence="9">
    <location>
        <begin position="1536"/>
        <end position="1566"/>
    </location>
</feature>
<evidence type="ECO:0000256" key="3">
    <source>
        <dbReference type="ARBA" id="ARBA00022737"/>
    </source>
</evidence>
<feature type="domain" description="C2H2-type" evidence="9">
    <location>
        <begin position="1101"/>
        <end position="1124"/>
    </location>
</feature>
<feature type="region of interest" description="Disordered" evidence="8">
    <location>
        <begin position="115"/>
        <end position="140"/>
    </location>
</feature>
<feature type="compositionally biased region" description="Polar residues" evidence="8">
    <location>
        <begin position="124"/>
        <end position="140"/>
    </location>
</feature>
<evidence type="ECO:0000256" key="1">
    <source>
        <dbReference type="ARBA" id="ARBA00004123"/>
    </source>
</evidence>
<dbReference type="Pfam" id="PF12874">
    <property type="entry name" value="zf-met"/>
    <property type="match status" value="1"/>
</dbReference>
<comment type="subcellular location">
    <subcellularLocation>
        <location evidence="1">Nucleus</location>
    </subcellularLocation>
</comment>
<evidence type="ECO:0000256" key="5">
    <source>
        <dbReference type="ARBA" id="ARBA00022833"/>
    </source>
</evidence>
<evidence type="ECO:0000256" key="4">
    <source>
        <dbReference type="ARBA" id="ARBA00022771"/>
    </source>
</evidence>
<dbReference type="EMBL" id="CABPRJ010001928">
    <property type="protein sequence ID" value="VVC41824.1"/>
    <property type="molecule type" value="Genomic_DNA"/>
</dbReference>
<dbReference type="InterPro" id="IPR006578">
    <property type="entry name" value="MADF-dom"/>
</dbReference>
<feature type="domain" description="C2H2-type" evidence="9">
    <location>
        <begin position="565"/>
        <end position="593"/>
    </location>
</feature>
<dbReference type="InterPro" id="IPR013087">
    <property type="entry name" value="Znf_C2H2_type"/>
</dbReference>
<proteinExistence type="predicted"/>
<feature type="domain" description="C2H2-type" evidence="9">
    <location>
        <begin position="242"/>
        <end position="270"/>
    </location>
</feature>
<keyword evidence="6" id="KW-0539">Nucleus</keyword>
<keyword evidence="5" id="KW-0862">Zinc</keyword>
<dbReference type="PANTHER" id="PTHR24394:SF29">
    <property type="entry name" value="MYONEURIN"/>
    <property type="match status" value="1"/>
</dbReference>
<feature type="domain" description="C2H2-type" evidence="9">
    <location>
        <begin position="1329"/>
        <end position="1357"/>
    </location>
</feature>
<name>A0A5E4NDP0_9HEMI</name>
<keyword evidence="3" id="KW-0677">Repeat</keyword>
<accession>A0A5E4NDP0</accession>
<protein>
    <submittedName>
        <fullName evidence="11">Zinc finger C2H2-type,MADF domain</fullName>
    </submittedName>
</protein>
<dbReference type="InterPro" id="IPR036236">
    <property type="entry name" value="Znf_C2H2_sf"/>
</dbReference>
<dbReference type="Proteomes" id="UP000325440">
    <property type="component" value="Unassembled WGS sequence"/>
</dbReference>
<organism evidence="11 12">
    <name type="scientific">Cinara cedri</name>
    <dbReference type="NCBI Taxonomy" id="506608"/>
    <lineage>
        <taxon>Eukaryota</taxon>
        <taxon>Metazoa</taxon>
        <taxon>Ecdysozoa</taxon>
        <taxon>Arthropoda</taxon>
        <taxon>Hexapoda</taxon>
        <taxon>Insecta</taxon>
        <taxon>Pterygota</taxon>
        <taxon>Neoptera</taxon>
        <taxon>Paraneoptera</taxon>
        <taxon>Hemiptera</taxon>
        <taxon>Sternorrhyncha</taxon>
        <taxon>Aphidomorpha</taxon>
        <taxon>Aphidoidea</taxon>
        <taxon>Aphididae</taxon>
        <taxon>Lachninae</taxon>
        <taxon>Cinara</taxon>
    </lineage>
</organism>
<evidence type="ECO:0000256" key="6">
    <source>
        <dbReference type="ARBA" id="ARBA00023242"/>
    </source>
</evidence>
<dbReference type="SMART" id="SM00355">
    <property type="entry name" value="ZnF_C2H2"/>
    <property type="match status" value="20"/>
</dbReference>
<dbReference type="GO" id="GO:0008270">
    <property type="term" value="F:zinc ion binding"/>
    <property type="evidence" value="ECO:0007669"/>
    <property type="project" value="UniProtKB-KW"/>
</dbReference>
<feature type="domain" description="C2H2-type" evidence="9">
    <location>
        <begin position="1126"/>
        <end position="1154"/>
    </location>
</feature>
<evidence type="ECO:0000256" key="2">
    <source>
        <dbReference type="ARBA" id="ARBA00022723"/>
    </source>
</evidence>
<feature type="domain" description="C2H2-type" evidence="9">
    <location>
        <begin position="709"/>
        <end position="732"/>
    </location>
</feature>
<dbReference type="GO" id="GO:0000981">
    <property type="term" value="F:DNA-binding transcription factor activity, RNA polymerase II-specific"/>
    <property type="evidence" value="ECO:0007669"/>
    <property type="project" value="TreeGrafter"/>
</dbReference>
<dbReference type="GO" id="GO:0005634">
    <property type="term" value="C:nucleus"/>
    <property type="evidence" value="ECO:0007669"/>
    <property type="project" value="UniProtKB-SubCell"/>
</dbReference>
<dbReference type="PROSITE" id="PS00028">
    <property type="entry name" value="ZINC_FINGER_C2H2_1"/>
    <property type="match status" value="12"/>
</dbReference>
<feature type="domain" description="C2H2-type" evidence="9">
    <location>
        <begin position="1572"/>
        <end position="1595"/>
    </location>
</feature>
<keyword evidence="2" id="KW-0479">Metal-binding</keyword>
<evidence type="ECO:0000313" key="12">
    <source>
        <dbReference type="Proteomes" id="UP000325440"/>
    </source>
</evidence>
<dbReference type="Pfam" id="PF10545">
    <property type="entry name" value="MADF_DNA_bdg"/>
    <property type="match status" value="1"/>
</dbReference>
<feature type="domain" description="C2H2-type" evidence="9">
    <location>
        <begin position="965"/>
        <end position="993"/>
    </location>
</feature>
<evidence type="ECO:0000313" key="11">
    <source>
        <dbReference type="EMBL" id="VVC41824.1"/>
    </source>
</evidence>
<dbReference type="PANTHER" id="PTHR24394">
    <property type="entry name" value="ZINC FINGER PROTEIN"/>
    <property type="match status" value="1"/>
</dbReference>
<evidence type="ECO:0000259" key="9">
    <source>
        <dbReference type="PROSITE" id="PS50157"/>
    </source>
</evidence>
<feature type="domain" description="C2H2-type" evidence="9">
    <location>
        <begin position="834"/>
        <end position="857"/>
    </location>
</feature>
<evidence type="ECO:0000256" key="7">
    <source>
        <dbReference type="PROSITE-ProRule" id="PRU00042"/>
    </source>
</evidence>
<feature type="domain" description="MADF" evidence="10">
    <location>
        <begin position="11"/>
        <end position="109"/>
    </location>
</feature>
<feature type="domain" description="C2H2-type" evidence="9">
    <location>
        <begin position="734"/>
        <end position="762"/>
    </location>
</feature>
<evidence type="ECO:0000256" key="8">
    <source>
        <dbReference type="SAM" id="MobiDB-lite"/>
    </source>
</evidence>
<gene>
    <name evidence="11" type="ORF">CINCED_3A000801</name>
</gene>
<keyword evidence="4 7" id="KW-0863">Zinc-finger</keyword>
<sequence>MSFPDKDFIKDFIIIYKSHPALWNFKSPISQDKHLREKGIAALIEFSKKKHTRVDKAFVKKKIKNLRNSFLRERDKVQKSKCKNSSTQDFYVPLLWYYDLISFIAEDTNDGVSLSSTHDDLGNNMVQDNQSGNESTSDSVMPNCSDHIYSMCVQNHKHKPKEKKSVSISSESDDVCVESEKIQDLNIKVDIKKKNDITNSLKYHKASVSDTEVNMSKKTCHKCDLQLLKSEYSLHIERIHSHKCNFCDKIFVRMKTMQNHKDIMHKNEMDVNTNQTTNVLSFQTNQFQIVKNMSIHINESQTLSGSRNLAEHINDVHILPVNNIGMKNTEGVNKSQTHLNNILFDELDKFIEVHELPTDLEMTSIGIQNIGVSHLNKPQTNRNKSLAEKCSQFFKVNKPQTNIEINKDIMGQTKNLKNIKKNTQLTHTFICFTCDLQFMYQHEYNKHIEKKHNHINNVHKLKNKNSNTEISVNEPNHHLNKTTMLKPYESQINCDKTNINKTTSLQVNAKNNVSNVIPVFKQTGMKINSVGSVNCTSSMNIMCDEYTNFATTLNTNNHSNFKYSYTCNICAKSFVNRRTMISHMQVLHKQSTNIPKSICTNTQSHPYFKPNAQIQSNITLVNKSTTVQKKVNEHVKFEDMQAGKDQINCSKNKGGLPIVPNDKQTHKNNIHEHDQQNENLNLLHHNIQSQDTVVYPCDEKKPVIKHTEHVCDLCDGHFSSQSSLKRHSFLNHNINCLYCKKKFARNCALKKHCESIHANDTAISCIQKRHIDTSSQQNEMLQLQPGNIKKDHLPNQAAISQINCNKNIGILSVISNNVTYPCDDKKPVIRYTEHVCDLCDGRFSGQSSLKRHSLLIHNINCRYCEKKFARNCALKKHCESIHLHDIANSYIQNGHINTSSQPDEMLQLQPGNIKNDDSANQTAVYQMNRSNNRTSHLVSNNKQMPKNVTANPYDEKKIVIKQTEFECHICGGQFSGNKVLQNHSATVHNLNCPHCEKKFIRKLTLKRHISTHDNDNQNSCILKEHVGLPTNQLDKMIKLDCDKIRQINCSNNIDIFSIVPNDEHTHENNVQEHEKSYNNQLQETVPYPYDEKMHVNKLKGFMCNICGGQFRTKSEFNSHKGNDHKYKCSECQKKFIRNVTLQKHIQVMHIQHNENVCVKKTGAVALSQQDEMLKLQSDFIKKDSHEHQINCSKDKSVLPIVQNDTYINDVLEYDQQNQTQDVWQENIVSGETVVNISNEMHINKIDKLSDFENILPTISQTNCSDINNVLKHSQLKEAKNLKLHNYQLPEEVAAQSNYNEHKRYICSICNGQYTNLNKFYRHVETEHKNKCLFCNKKFIRKNTLKKHTQSMHGNYKKNSHIEMLVDINMENLPDRKQFNCKETKSVLPTVPNDVNMYSNNLSKFVKPCKNQKLQLCQQEVDDKEQVSKYAQYFCNICNVILKNKTQLKQHLAIDHKFKCLQCEKKFVRNIDLENHLWAEHKQKIKISRTKMTNTHNTKQSKPEKLSTETQLICDFCDSQFKNIYDLGYHLLKVHNYKCSLCEKKFVRIGDIERHKNAEHRHYFEKQNLNKKFCCKECNSWFSTDESLQSHIKYAHILMPKRFTCYLCTITHANNDEFFKHMELYHLAPNK</sequence>
<dbReference type="OrthoDB" id="6629425at2759"/>
<keyword evidence="12" id="KW-1185">Reference proteome</keyword>